<dbReference type="EMBL" id="KQ242239">
    <property type="protein sequence ID" value="KNC79819.1"/>
    <property type="molecule type" value="Genomic_DNA"/>
</dbReference>
<evidence type="ECO:0000259" key="3">
    <source>
        <dbReference type="PROSITE" id="PS51192"/>
    </source>
</evidence>
<feature type="compositionally biased region" description="Low complexity" evidence="2">
    <location>
        <begin position="957"/>
        <end position="971"/>
    </location>
</feature>
<dbReference type="GO" id="GO:0009378">
    <property type="term" value="F:four-way junction helicase activity"/>
    <property type="evidence" value="ECO:0007669"/>
    <property type="project" value="TreeGrafter"/>
</dbReference>
<feature type="compositionally biased region" description="Low complexity" evidence="2">
    <location>
        <begin position="893"/>
        <end position="917"/>
    </location>
</feature>
<dbReference type="InterPro" id="IPR011545">
    <property type="entry name" value="DEAD/DEAH_box_helicase_dom"/>
</dbReference>
<sequence>MMGTSVNHHDAEIELQALKIELVAFESGCLKTLGHRLSKADCSKKHPDMMLKYKRFSKLKMLTNTNATTKSKFQTERGVIKSTSTPPGNVSDTTEVNKSRNTMSTRVVRVKSADTTAKHKVEDKGSHTSGKFGSKLNKKIKDAASYKPKKGRPLNVRGLSFKSSVNLGAVEPESDASIAGQKSVRPQSIEHTTSSNTRKATTMPLPTKGTTSPGAGKSANSLADTSRTLLNEQAHARGQSGTSTSDPSHADSMVGTVEHPVPFKAEQVLLSAMNTVEMMPAYQAHTRQAQRHTQTHACAPTLDSAVRVPGGVRVGVDTTARAENPHTNAVGSVDGGVVVAHGGGGALRSGLTASAPLSFGKTADVRRRSSHFKNVVQNDTKRKAEQAQRQKEREEFAAMFDLHEGQARDGNDAGVYTADGALGTTSGARDLRGKAEVDYMLDGEAVDQSQWTTLGEETDLPIKQAEDASGKDKKPAKSYNIKSAQVSNNFVRMDLKKNFRRGAQGITPAFMANNFNSSDDEAYLGQNGPQMQVHLRTRDTGTSNAVYETQNFNSIKPVTETVEIGLDEVKIPSLAVRDDQAPLRFFDELEPLPQSQSHLAHALDMEGMQDSDTGHRGNRNAAISLDMKGCADIREDGSDGGSVGDEKRSCVDTDEKQNMGSVKGKRTLTDETPREVECSGCLSALDMEGRNLHLKAKGQSSTGLSEDTTYPSIDTKESPIDQAKPAADSTELPNNKRTSRTERASTGEKPIKRVKRISSAGERHESQSCTGEEYENSGTECSTKSTEQSINRPSRGARKGTATTHTDEMASPDTASCRKSVRKNTRTQTSKQANTDSDISSDMDAPKKKGRRVPQASAQDMCTRTRTRSRMKEASPSKPQTSMRVTRARRACVQTTVTETTGTQRRTSWAQDVSGSSGEDRDGGGTDSSSDYGDIDDVDYTCALREGLGDSGDDTEVSSGGASEVGSSSEGTEGKVLKGRVHGRKPQRSNFKSSESDADTDGIGGGGKSTCRSVGGARKGTKGRRKVTTRRQDTAAVNGDVNSSARPTTAAPTKQRKKTLRPEDIQRLAENPAHALKYVYGFDTFRPGQELAVSRICKGQATLVVQPTGSGKSLCYQLPAFIQALESPSLCLVVCPLVSLMHDQVKRLPKAYVDAHGFTYVV</sequence>
<comment type="similarity">
    <text evidence="1">Belongs to the helicase family. RecQ subfamily.</text>
</comment>
<evidence type="ECO:0000256" key="2">
    <source>
        <dbReference type="SAM" id="MobiDB-lite"/>
    </source>
</evidence>
<evidence type="ECO:0000256" key="1">
    <source>
        <dbReference type="ARBA" id="ARBA00005446"/>
    </source>
</evidence>
<dbReference type="GO" id="GO:0043138">
    <property type="term" value="F:3'-5' DNA helicase activity"/>
    <property type="evidence" value="ECO:0007669"/>
    <property type="project" value="TreeGrafter"/>
</dbReference>
<dbReference type="InterPro" id="IPR014001">
    <property type="entry name" value="Helicase_ATP-bd"/>
</dbReference>
<feature type="region of interest" description="Disordered" evidence="2">
    <location>
        <begin position="696"/>
        <end position="1059"/>
    </location>
</feature>
<evidence type="ECO:0000313" key="5">
    <source>
        <dbReference type="Proteomes" id="UP000054560"/>
    </source>
</evidence>
<dbReference type="Pfam" id="PF00270">
    <property type="entry name" value="DEAD"/>
    <property type="match status" value="1"/>
</dbReference>
<dbReference type="GO" id="GO:0005524">
    <property type="term" value="F:ATP binding"/>
    <property type="evidence" value="ECO:0007669"/>
    <property type="project" value="InterPro"/>
</dbReference>
<feature type="compositionally biased region" description="Polar residues" evidence="2">
    <location>
        <begin position="208"/>
        <end position="231"/>
    </location>
</feature>
<feature type="domain" description="Helicase ATP-binding" evidence="3">
    <location>
        <begin position="1093"/>
        <end position="1162"/>
    </location>
</feature>
<feature type="compositionally biased region" description="Basic and acidic residues" evidence="2">
    <location>
        <begin position="464"/>
        <end position="475"/>
    </location>
</feature>
<dbReference type="PANTHER" id="PTHR13710">
    <property type="entry name" value="DNA HELICASE RECQ FAMILY MEMBER"/>
    <property type="match status" value="1"/>
</dbReference>
<feature type="compositionally biased region" description="Polar residues" evidence="2">
    <location>
        <begin position="826"/>
        <end position="840"/>
    </location>
</feature>
<feature type="compositionally biased region" description="Polar residues" evidence="2">
    <location>
        <begin position="776"/>
        <end position="792"/>
    </location>
</feature>
<dbReference type="STRING" id="667725.A0A0L0FT10"/>
<feature type="compositionally biased region" description="Basic and acidic residues" evidence="2">
    <location>
        <begin position="116"/>
        <end position="126"/>
    </location>
</feature>
<dbReference type="SUPFAM" id="SSF52540">
    <property type="entry name" value="P-loop containing nucleoside triphosphate hydrolases"/>
    <property type="match status" value="1"/>
</dbReference>
<dbReference type="GO" id="GO:0000724">
    <property type="term" value="P:double-strand break repair via homologous recombination"/>
    <property type="evidence" value="ECO:0007669"/>
    <property type="project" value="TreeGrafter"/>
</dbReference>
<dbReference type="GO" id="GO:0005694">
    <property type="term" value="C:chromosome"/>
    <property type="evidence" value="ECO:0007669"/>
    <property type="project" value="TreeGrafter"/>
</dbReference>
<name>A0A0L0FT10_9EUKA</name>
<evidence type="ECO:0000313" key="4">
    <source>
        <dbReference type="EMBL" id="KNC79819.1"/>
    </source>
</evidence>
<dbReference type="InterPro" id="IPR027417">
    <property type="entry name" value="P-loop_NTPase"/>
</dbReference>
<gene>
    <name evidence="4" type="ORF">SARC_07800</name>
</gene>
<accession>A0A0L0FT10</accession>
<dbReference type="GO" id="GO:0005737">
    <property type="term" value="C:cytoplasm"/>
    <property type="evidence" value="ECO:0007669"/>
    <property type="project" value="TreeGrafter"/>
</dbReference>
<reference evidence="4 5" key="1">
    <citation type="submission" date="2011-02" db="EMBL/GenBank/DDBJ databases">
        <title>The Genome Sequence of Sphaeroforma arctica JP610.</title>
        <authorList>
            <consortium name="The Broad Institute Genome Sequencing Platform"/>
            <person name="Russ C."/>
            <person name="Cuomo C."/>
            <person name="Young S.K."/>
            <person name="Zeng Q."/>
            <person name="Gargeya S."/>
            <person name="Alvarado L."/>
            <person name="Berlin A."/>
            <person name="Chapman S.B."/>
            <person name="Chen Z."/>
            <person name="Freedman E."/>
            <person name="Gellesch M."/>
            <person name="Goldberg J."/>
            <person name="Griggs A."/>
            <person name="Gujja S."/>
            <person name="Heilman E."/>
            <person name="Heiman D."/>
            <person name="Howarth C."/>
            <person name="Mehta T."/>
            <person name="Neiman D."/>
            <person name="Pearson M."/>
            <person name="Roberts A."/>
            <person name="Saif S."/>
            <person name="Shea T."/>
            <person name="Shenoy N."/>
            <person name="Sisk P."/>
            <person name="Stolte C."/>
            <person name="Sykes S."/>
            <person name="White J."/>
            <person name="Yandava C."/>
            <person name="Burger G."/>
            <person name="Gray M.W."/>
            <person name="Holland P.W.H."/>
            <person name="King N."/>
            <person name="Lang F.B.F."/>
            <person name="Roger A.J."/>
            <person name="Ruiz-Trillo I."/>
            <person name="Haas B."/>
            <person name="Nusbaum C."/>
            <person name="Birren B."/>
        </authorList>
    </citation>
    <scope>NUCLEOTIDE SEQUENCE [LARGE SCALE GENOMIC DNA]</scope>
    <source>
        <strain evidence="4 5">JP610</strain>
    </source>
</reference>
<dbReference type="Gene3D" id="3.40.50.300">
    <property type="entry name" value="P-loop containing nucleotide triphosphate hydrolases"/>
    <property type="match status" value="1"/>
</dbReference>
<dbReference type="PANTHER" id="PTHR13710:SF108">
    <property type="entry name" value="ATP-DEPENDENT DNA HELICASE Q4"/>
    <property type="match status" value="1"/>
</dbReference>
<organism evidence="4 5">
    <name type="scientific">Sphaeroforma arctica JP610</name>
    <dbReference type="NCBI Taxonomy" id="667725"/>
    <lineage>
        <taxon>Eukaryota</taxon>
        <taxon>Ichthyosporea</taxon>
        <taxon>Ichthyophonida</taxon>
        <taxon>Sphaeroforma</taxon>
    </lineage>
</organism>
<dbReference type="RefSeq" id="XP_014153721.1">
    <property type="nucleotide sequence ID" value="XM_014298246.1"/>
</dbReference>
<proteinExistence type="inferred from homology"/>
<keyword evidence="5" id="KW-1185">Reference proteome</keyword>
<feature type="compositionally biased region" description="Polar residues" evidence="2">
    <location>
        <begin position="1040"/>
        <end position="1052"/>
    </location>
</feature>
<feature type="compositionally biased region" description="Polar residues" evidence="2">
    <location>
        <begin position="698"/>
        <end position="712"/>
    </location>
</feature>
<feature type="region of interest" description="Disordered" evidence="2">
    <location>
        <begin position="114"/>
        <end position="136"/>
    </location>
</feature>
<feature type="region of interest" description="Disordered" evidence="2">
    <location>
        <begin position="171"/>
        <end position="254"/>
    </location>
</feature>
<feature type="compositionally biased region" description="Polar residues" evidence="2">
    <location>
        <begin position="81"/>
        <end position="97"/>
    </location>
</feature>
<dbReference type="GO" id="GO:0005634">
    <property type="term" value="C:nucleus"/>
    <property type="evidence" value="ECO:0007669"/>
    <property type="project" value="TreeGrafter"/>
</dbReference>
<feature type="compositionally biased region" description="Basic residues" evidence="2">
    <location>
        <begin position="977"/>
        <end position="987"/>
    </location>
</feature>
<feature type="region of interest" description="Disordered" evidence="2">
    <location>
        <begin position="450"/>
        <end position="477"/>
    </location>
</feature>
<dbReference type="GO" id="GO:0003676">
    <property type="term" value="F:nucleic acid binding"/>
    <property type="evidence" value="ECO:0007669"/>
    <property type="project" value="InterPro"/>
</dbReference>
<feature type="compositionally biased region" description="Basic and acidic residues" evidence="2">
    <location>
        <begin position="644"/>
        <end position="657"/>
    </location>
</feature>
<feature type="compositionally biased region" description="Polar residues" evidence="2">
    <location>
        <begin position="184"/>
        <end position="200"/>
    </location>
</feature>
<protein>
    <recommendedName>
        <fullName evidence="3">Helicase ATP-binding domain-containing protein</fullName>
    </recommendedName>
</protein>
<dbReference type="Proteomes" id="UP000054560">
    <property type="component" value="Unassembled WGS sequence"/>
</dbReference>
<dbReference type="eggNOG" id="KOG0351">
    <property type="taxonomic scope" value="Eukaryota"/>
</dbReference>
<feature type="region of interest" description="Disordered" evidence="2">
    <location>
        <begin position="634"/>
        <end position="673"/>
    </location>
</feature>
<dbReference type="PROSITE" id="PS51192">
    <property type="entry name" value="HELICASE_ATP_BIND_1"/>
    <property type="match status" value="1"/>
</dbReference>
<feature type="compositionally biased region" description="Basic residues" evidence="2">
    <location>
        <begin position="1019"/>
        <end position="1029"/>
    </location>
</feature>
<feature type="compositionally biased region" description="Basic and acidic residues" evidence="2">
    <location>
        <begin position="739"/>
        <end position="751"/>
    </location>
</feature>
<dbReference type="GeneID" id="25908304"/>
<feature type="region of interest" description="Disordered" evidence="2">
    <location>
        <begin position="73"/>
        <end position="97"/>
    </location>
</feature>
<dbReference type="AlphaFoldDB" id="A0A0L0FT10"/>